<evidence type="ECO:0000256" key="2">
    <source>
        <dbReference type="SAM" id="MobiDB-lite"/>
    </source>
</evidence>
<dbReference type="GeneID" id="93292407"/>
<reference evidence="3 4" key="1">
    <citation type="submission" date="2018-06" db="EMBL/GenBank/DDBJ databases">
        <authorList>
            <consortium name="Pathogen Informatics"/>
            <person name="Doyle S."/>
        </authorList>
    </citation>
    <scope>NUCLEOTIDE SEQUENCE [LARGE SCALE GENOMIC DNA]</scope>
    <source>
        <strain evidence="3 4">NCTC11370</strain>
    </source>
</reference>
<accession>A0A377G7Y2</accession>
<feature type="coiled-coil region" evidence="1">
    <location>
        <begin position="469"/>
        <end position="517"/>
    </location>
</feature>
<keyword evidence="4" id="KW-1185">Reference proteome</keyword>
<gene>
    <name evidence="3" type="ORF">NCTC11370_00983</name>
</gene>
<organism evidence="3 4">
    <name type="scientific">Fluoribacter dumoffii</name>
    <dbReference type="NCBI Taxonomy" id="463"/>
    <lineage>
        <taxon>Bacteria</taxon>
        <taxon>Pseudomonadati</taxon>
        <taxon>Pseudomonadota</taxon>
        <taxon>Gammaproteobacteria</taxon>
        <taxon>Legionellales</taxon>
        <taxon>Legionellaceae</taxon>
        <taxon>Fluoribacter</taxon>
    </lineage>
</organism>
<dbReference type="Proteomes" id="UP000254554">
    <property type="component" value="Unassembled WGS sequence"/>
</dbReference>
<evidence type="ECO:0000256" key="1">
    <source>
        <dbReference type="SAM" id="Coils"/>
    </source>
</evidence>
<feature type="coiled-coil region" evidence="1">
    <location>
        <begin position="555"/>
        <end position="582"/>
    </location>
</feature>
<feature type="region of interest" description="Disordered" evidence="2">
    <location>
        <begin position="584"/>
        <end position="610"/>
    </location>
</feature>
<dbReference type="OrthoDB" id="5652981at2"/>
<keyword evidence="1" id="KW-0175">Coiled coil</keyword>
<dbReference type="RefSeq" id="WP_010653209.1">
    <property type="nucleotide sequence ID" value="NZ_UGGT01000001.1"/>
</dbReference>
<dbReference type="AlphaFoldDB" id="A0A377G7Y2"/>
<evidence type="ECO:0000313" key="4">
    <source>
        <dbReference type="Proteomes" id="UP000254554"/>
    </source>
</evidence>
<protein>
    <submittedName>
        <fullName evidence="3">Uncharacterized protein</fullName>
    </submittedName>
</protein>
<evidence type="ECO:0000313" key="3">
    <source>
        <dbReference type="EMBL" id="STO20922.1"/>
    </source>
</evidence>
<sequence length="610" mass="68450">MTHEKTDQLESSLISQIGYYTPASKNNPAVNQKAYDRQFVQQRLDEDGIERLHKNTKNNEDQHRAKVAKYKLDHGMPGEPGSDDSTFFRREFVKLMAAKNAVKEGNFEGDPEIRKTNPEKATIRMEDFLGKEYTRLYQLALEEEMNSEEYMNAVFRASTSHFEGEKWTERPVVVVAGPSGSGKSFAAKAAVEKAVKLLPKIEGDASGNDVVAIDGGVAREVSQMRKLVIQVANNKGYSGISNLHSQSSILENVKERMRDTLLAAPSKNGTAPLLGVVIPETFSSHLNPVGGPKLLKDINKLPDTRAVFCRVDGEHPGLFKKIVSFMGSRRAWKTDDFDKKITLDLNNTKITESKAYGAGGFKFGQLGSKLAEKWFKSHGRDNLSMVITNDLILKKEDPPKSNKWVDAEQNDKGAVLISKRVFEKWEIAQEILSEEQKKAPPMTLEVFISEFPISSLINTSAELDLAIAKEEIRQRIAVVSKELEIANQKYMGNHPKKEKLQEKLERLSIIIGNMEIVDGKDIKDIADLRVQLLGEIKEMEKHGDFGFFSKTKKALSHALKALDKLSNELKDAKKTNMEEFQTYKQAMQQVRPPPSSDMKHTEDATISPQL</sequence>
<dbReference type="EMBL" id="UGGT01000001">
    <property type="protein sequence ID" value="STO20922.1"/>
    <property type="molecule type" value="Genomic_DNA"/>
</dbReference>
<proteinExistence type="predicted"/>
<name>A0A377G7Y2_9GAMM</name>